<dbReference type="GO" id="GO:0005524">
    <property type="term" value="F:ATP binding"/>
    <property type="evidence" value="ECO:0007669"/>
    <property type="project" value="UniProtKB-KW"/>
</dbReference>
<keyword evidence="1" id="KW-0547">Nucleotide-binding</keyword>
<name>X1DZV8_9ZZZZ</name>
<keyword evidence="2" id="KW-0067">ATP-binding</keyword>
<evidence type="ECO:0000256" key="2">
    <source>
        <dbReference type="ARBA" id="ARBA00022840"/>
    </source>
</evidence>
<dbReference type="AlphaFoldDB" id="X1DZV8"/>
<reference evidence="4" key="1">
    <citation type="journal article" date="2014" name="Front. Microbiol.">
        <title>High frequency of phylogenetically diverse reductive dehalogenase-homologous genes in deep subseafloor sedimentary metagenomes.</title>
        <authorList>
            <person name="Kawai M."/>
            <person name="Futagami T."/>
            <person name="Toyoda A."/>
            <person name="Takaki Y."/>
            <person name="Nishi S."/>
            <person name="Hori S."/>
            <person name="Arai W."/>
            <person name="Tsubouchi T."/>
            <person name="Morono Y."/>
            <person name="Uchiyama I."/>
            <person name="Ito T."/>
            <person name="Fujiyama A."/>
            <person name="Inagaki F."/>
            <person name="Takami H."/>
        </authorList>
    </citation>
    <scope>NUCLEOTIDE SEQUENCE</scope>
    <source>
        <strain evidence="4">Expedition CK06-06</strain>
    </source>
</reference>
<dbReference type="Gene3D" id="3.40.50.300">
    <property type="entry name" value="P-loop containing nucleotide triphosphate hydrolases"/>
    <property type="match status" value="1"/>
</dbReference>
<gene>
    <name evidence="4" type="ORF">S03H2_09695</name>
</gene>
<organism evidence="4">
    <name type="scientific">marine sediment metagenome</name>
    <dbReference type="NCBI Taxonomy" id="412755"/>
    <lineage>
        <taxon>unclassified sequences</taxon>
        <taxon>metagenomes</taxon>
        <taxon>ecological metagenomes</taxon>
    </lineage>
</organism>
<dbReference type="InterPro" id="IPR027417">
    <property type="entry name" value="P-loop_NTPase"/>
</dbReference>
<evidence type="ECO:0000256" key="1">
    <source>
        <dbReference type="ARBA" id="ARBA00022741"/>
    </source>
</evidence>
<dbReference type="InterPro" id="IPR003959">
    <property type="entry name" value="ATPase_AAA_core"/>
</dbReference>
<sequence>MIELPIRHPELFERIGIDPPKGVLLHGAPGTGKTLLAKAVAYETDAYFINISGPEIMSKFFGQC</sequence>
<evidence type="ECO:0000259" key="3">
    <source>
        <dbReference type="Pfam" id="PF00004"/>
    </source>
</evidence>
<evidence type="ECO:0000313" key="4">
    <source>
        <dbReference type="EMBL" id="GAH25817.1"/>
    </source>
</evidence>
<dbReference type="PANTHER" id="PTHR23073">
    <property type="entry name" value="26S PROTEASOME REGULATORY SUBUNIT"/>
    <property type="match status" value="1"/>
</dbReference>
<accession>X1DZV8</accession>
<proteinExistence type="predicted"/>
<dbReference type="InterPro" id="IPR050221">
    <property type="entry name" value="26S_Proteasome_ATPase"/>
</dbReference>
<dbReference type="GO" id="GO:0016887">
    <property type="term" value="F:ATP hydrolysis activity"/>
    <property type="evidence" value="ECO:0007669"/>
    <property type="project" value="InterPro"/>
</dbReference>
<dbReference type="FunFam" id="3.40.50.300:FF:002861">
    <property type="entry name" value="Cell division control protein 48 homolog E"/>
    <property type="match status" value="1"/>
</dbReference>
<protein>
    <recommendedName>
        <fullName evidence="3">ATPase AAA-type core domain-containing protein</fullName>
    </recommendedName>
</protein>
<comment type="caution">
    <text evidence="4">The sequence shown here is derived from an EMBL/GenBank/DDBJ whole genome shotgun (WGS) entry which is preliminary data.</text>
</comment>
<dbReference type="Pfam" id="PF00004">
    <property type="entry name" value="AAA"/>
    <property type="match status" value="1"/>
</dbReference>
<feature type="non-terminal residue" evidence="4">
    <location>
        <position position="64"/>
    </location>
</feature>
<dbReference type="EMBL" id="BARU01005020">
    <property type="protein sequence ID" value="GAH25817.1"/>
    <property type="molecule type" value="Genomic_DNA"/>
</dbReference>
<feature type="domain" description="ATPase AAA-type core" evidence="3">
    <location>
        <begin position="23"/>
        <end position="63"/>
    </location>
</feature>
<dbReference type="SUPFAM" id="SSF52540">
    <property type="entry name" value="P-loop containing nucleoside triphosphate hydrolases"/>
    <property type="match status" value="1"/>
</dbReference>